<dbReference type="SUPFAM" id="SSF50370">
    <property type="entry name" value="Ricin B-like lectins"/>
    <property type="match status" value="1"/>
</dbReference>
<sequence>MPALRHGRVCTANRSIKSISEHLLDCVSMPAFTTRSASITNGTYFICAQIQKTCLTLTDGSAGTTLTTWTYNSNDAEQQWKILADVVAGTFTVQNVQHSNFAAASTAETSDPPVFASQTPFNWYVEGSGGAYIFSPDSTFDISWNVEDGYANDNNPVWLYTLGTDRTSSVWILTAVSTPTSSQTSSTSSTALPSATAGASSGGGLDEADKIEIGASVVGILLALVGLYLAYLAVKHEVPSWLGWLCCQRRTKPGG</sequence>
<name>A0A166N061_9AGAM</name>
<evidence type="ECO:0000256" key="1">
    <source>
        <dbReference type="SAM" id="MobiDB-lite"/>
    </source>
</evidence>
<keyword evidence="2" id="KW-1133">Transmembrane helix</keyword>
<evidence type="ECO:0000313" key="3">
    <source>
        <dbReference type="EMBL" id="KZP24510.1"/>
    </source>
</evidence>
<dbReference type="Gene3D" id="2.80.10.50">
    <property type="match status" value="1"/>
</dbReference>
<reference evidence="3 4" key="1">
    <citation type="journal article" date="2016" name="Mol. Biol. Evol.">
        <title>Comparative Genomics of Early-Diverging Mushroom-Forming Fungi Provides Insights into the Origins of Lignocellulose Decay Capabilities.</title>
        <authorList>
            <person name="Nagy L.G."/>
            <person name="Riley R."/>
            <person name="Tritt A."/>
            <person name="Adam C."/>
            <person name="Daum C."/>
            <person name="Floudas D."/>
            <person name="Sun H."/>
            <person name="Yadav J.S."/>
            <person name="Pangilinan J."/>
            <person name="Larsson K.H."/>
            <person name="Matsuura K."/>
            <person name="Barry K."/>
            <person name="Labutti K."/>
            <person name="Kuo R."/>
            <person name="Ohm R.A."/>
            <person name="Bhattacharya S.S."/>
            <person name="Shirouzu T."/>
            <person name="Yoshinaga Y."/>
            <person name="Martin F.M."/>
            <person name="Grigoriev I.V."/>
            <person name="Hibbett D.S."/>
        </authorList>
    </citation>
    <scope>NUCLEOTIDE SEQUENCE [LARGE SCALE GENOMIC DNA]</scope>
    <source>
        <strain evidence="3 4">CBS 109695</strain>
    </source>
</reference>
<dbReference type="AlphaFoldDB" id="A0A166N061"/>
<dbReference type="OrthoDB" id="3255849at2759"/>
<keyword evidence="2" id="KW-0472">Membrane</keyword>
<gene>
    <name evidence="3" type="ORF">FIBSPDRAFT_1042253</name>
</gene>
<keyword evidence="2" id="KW-0812">Transmembrane</keyword>
<feature type="compositionally biased region" description="Low complexity" evidence="1">
    <location>
        <begin position="180"/>
        <end position="199"/>
    </location>
</feature>
<organism evidence="3 4">
    <name type="scientific">Athelia psychrophila</name>
    <dbReference type="NCBI Taxonomy" id="1759441"/>
    <lineage>
        <taxon>Eukaryota</taxon>
        <taxon>Fungi</taxon>
        <taxon>Dikarya</taxon>
        <taxon>Basidiomycota</taxon>
        <taxon>Agaricomycotina</taxon>
        <taxon>Agaricomycetes</taxon>
        <taxon>Agaricomycetidae</taxon>
        <taxon>Atheliales</taxon>
        <taxon>Atheliaceae</taxon>
        <taxon>Athelia</taxon>
    </lineage>
</organism>
<keyword evidence="4" id="KW-1185">Reference proteome</keyword>
<evidence type="ECO:0000313" key="4">
    <source>
        <dbReference type="Proteomes" id="UP000076532"/>
    </source>
</evidence>
<evidence type="ECO:0000256" key="2">
    <source>
        <dbReference type="SAM" id="Phobius"/>
    </source>
</evidence>
<accession>A0A166N061</accession>
<proteinExistence type="predicted"/>
<protein>
    <submittedName>
        <fullName evidence="3">Uncharacterized protein</fullName>
    </submittedName>
</protein>
<dbReference type="Proteomes" id="UP000076532">
    <property type="component" value="Unassembled WGS sequence"/>
</dbReference>
<feature type="region of interest" description="Disordered" evidence="1">
    <location>
        <begin position="180"/>
        <end position="204"/>
    </location>
</feature>
<feature type="non-terminal residue" evidence="3">
    <location>
        <position position="255"/>
    </location>
</feature>
<dbReference type="InterPro" id="IPR035992">
    <property type="entry name" value="Ricin_B-like_lectins"/>
</dbReference>
<feature type="transmembrane region" description="Helical" evidence="2">
    <location>
        <begin position="213"/>
        <end position="234"/>
    </location>
</feature>
<dbReference type="EMBL" id="KV417526">
    <property type="protein sequence ID" value="KZP24510.1"/>
    <property type="molecule type" value="Genomic_DNA"/>
</dbReference>